<dbReference type="SFLD" id="SFLDS00029">
    <property type="entry name" value="Radical_SAM"/>
    <property type="match status" value="1"/>
</dbReference>
<dbReference type="GO" id="GO:0046872">
    <property type="term" value="F:metal ion binding"/>
    <property type="evidence" value="ECO:0007669"/>
    <property type="project" value="UniProtKB-KW"/>
</dbReference>
<gene>
    <name evidence="6" type="ORF">COV24_02730</name>
</gene>
<keyword evidence="4" id="KW-0411">Iron-sulfur</keyword>
<dbReference type="InterPro" id="IPR007197">
    <property type="entry name" value="rSAM"/>
</dbReference>
<evidence type="ECO:0000313" key="6">
    <source>
        <dbReference type="EMBL" id="PIR43431.1"/>
    </source>
</evidence>
<evidence type="ECO:0000256" key="3">
    <source>
        <dbReference type="ARBA" id="ARBA00023004"/>
    </source>
</evidence>
<dbReference type="EMBL" id="PCXU01000024">
    <property type="protein sequence ID" value="PIR43431.1"/>
    <property type="molecule type" value="Genomic_DNA"/>
</dbReference>
<sequence length="436" mass="48729">MYRTLKSPISAQIEITEHCNWRCIHCYNYWRTQEARSYTTLTIEEVEKIVTELADNEVFDLTFTGGEPLLFPEQVLAGATIAKKRGMWIGLNSNLTHLTHRLAHDLKSVGFKSVLVSLCGPTPEIHEQISGREGSFKEGTRGILIALEAGLKVFVNMVTTRANQDYAYETGAYVAGLGASGFSVTRATAPGNCPNFEEDFQISREKIKEHMEILLQLELDFGYNVSVCECHPLCLIGDVKRFRHISRRGCNAGISTLAIGSKGEVRPCTHVGNSYGNILVEGLHASWLRMIEWRDGSLVPETCSLCKYFPICTGGCRMEGKNSKGSLNGMDTHATGPEDVVPPEDGWISPDRDISGYWVVNPTARLRTEDFGGIIKVTDGGRIPLNKDSYQLLTKLCERRAFTFEDVGKEFSFNPQSESSYQFLQIMLKRSIFMRP</sequence>
<dbReference type="SMART" id="SM00729">
    <property type="entry name" value="Elp3"/>
    <property type="match status" value="1"/>
</dbReference>
<dbReference type="SFLD" id="SFLDG01386">
    <property type="entry name" value="main_SPASM_domain-containing"/>
    <property type="match status" value="1"/>
</dbReference>
<dbReference type="SUPFAM" id="SSF102114">
    <property type="entry name" value="Radical SAM enzymes"/>
    <property type="match status" value="1"/>
</dbReference>
<accession>A0A2H0RA71</accession>
<dbReference type="GO" id="GO:0051536">
    <property type="term" value="F:iron-sulfur cluster binding"/>
    <property type="evidence" value="ECO:0007669"/>
    <property type="project" value="UniProtKB-KW"/>
</dbReference>
<dbReference type="InterPro" id="IPR023885">
    <property type="entry name" value="4Fe4S-binding_SPASM_dom"/>
</dbReference>
<evidence type="ECO:0000259" key="5">
    <source>
        <dbReference type="PROSITE" id="PS51918"/>
    </source>
</evidence>
<dbReference type="Pfam" id="PF04055">
    <property type="entry name" value="Radical_SAM"/>
    <property type="match status" value="1"/>
</dbReference>
<organism evidence="6 7">
    <name type="scientific">candidate division WWE3 bacterium CG10_big_fil_rev_8_21_14_0_10_32_10</name>
    <dbReference type="NCBI Taxonomy" id="1975090"/>
    <lineage>
        <taxon>Bacteria</taxon>
        <taxon>Katanobacteria</taxon>
    </lineage>
</organism>
<evidence type="ECO:0000256" key="1">
    <source>
        <dbReference type="ARBA" id="ARBA00022691"/>
    </source>
</evidence>
<reference evidence="6 7" key="1">
    <citation type="submission" date="2017-09" db="EMBL/GenBank/DDBJ databases">
        <title>Depth-based differentiation of microbial function through sediment-hosted aquifers and enrichment of novel symbionts in the deep terrestrial subsurface.</title>
        <authorList>
            <person name="Probst A.J."/>
            <person name="Ladd B."/>
            <person name="Jarett J.K."/>
            <person name="Geller-Mcgrath D.E."/>
            <person name="Sieber C.M."/>
            <person name="Emerson J.B."/>
            <person name="Anantharaman K."/>
            <person name="Thomas B.C."/>
            <person name="Malmstrom R."/>
            <person name="Stieglmeier M."/>
            <person name="Klingl A."/>
            <person name="Woyke T."/>
            <person name="Ryan C.M."/>
            <person name="Banfield J.F."/>
        </authorList>
    </citation>
    <scope>NUCLEOTIDE SEQUENCE [LARGE SCALE GENOMIC DNA]</scope>
    <source>
        <strain evidence="6">CG10_big_fil_rev_8_21_14_0_10_32_10</strain>
    </source>
</reference>
<comment type="caution">
    <text evidence="6">The sequence shown here is derived from an EMBL/GenBank/DDBJ whole genome shotgun (WGS) entry which is preliminary data.</text>
</comment>
<dbReference type="Gene3D" id="3.20.20.70">
    <property type="entry name" value="Aldolase class I"/>
    <property type="match status" value="1"/>
</dbReference>
<dbReference type="AlphaFoldDB" id="A0A2H0RA71"/>
<keyword evidence="1" id="KW-0949">S-adenosyl-L-methionine</keyword>
<evidence type="ECO:0000256" key="2">
    <source>
        <dbReference type="ARBA" id="ARBA00022723"/>
    </source>
</evidence>
<dbReference type="PANTHER" id="PTHR11228">
    <property type="entry name" value="RADICAL SAM DOMAIN PROTEIN"/>
    <property type="match status" value="1"/>
</dbReference>
<dbReference type="NCBIfam" id="TIGR04085">
    <property type="entry name" value="rSAM_more_4Fe4S"/>
    <property type="match status" value="1"/>
</dbReference>
<proteinExistence type="predicted"/>
<evidence type="ECO:0000256" key="4">
    <source>
        <dbReference type="ARBA" id="ARBA00023014"/>
    </source>
</evidence>
<keyword evidence="2" id="KW-0479">Metal-binding</keyword>
<dbReference type="PANTHER" id="PTHR11228:SF7">
    <property type="entry name" value="PQQA PEPTIDE CYCLASE"/>
    <property type="match status" value="1"/>
</dbReference>
<keyword evidence="3" id="KW-0408">Iron</keyword>
<dbReference type="PROSITE" id="PS51918">
    <property type="entry name" value="RADICAL_SAM"/>
    <property type="match status" value="1"/>
</dbReference>
<dbReference type="CDD" id="cd01335">
    <property type="entry name" value="Radical_SAM"/>
    <property type="match status" value="1"/>
</dbReference>
<dbReference type="InterPro" id="IPR050377">
    <property type="entry name" value="Radical_SAM_PqqE_MftC-like"/>
</dbReference>
<dbReference type="InterPro" id="IPR013785">
    <property type="entry name" value="Aldolase_TIM"/>
</dbReference>
<protein>
    <recommendedName>
        <fullName evidence="5">Radical SAM core domain-containing protein</fullName>
    </recommendedName>
</protein>
<dbReference type="GO" id="GO:0003824">
    <property type="term" value="F:catalytic activity"/>
    <property type="evidence" value="ECO:0007669"/>
    <property type="project" value="InterPro"/>
</dbReference>
<evidence type="ECO:0000313" key="7">
    <source>
        <dbReference type="Proteomes" id="UP000230214"/>
    </source>
</evidence>
<dbReference type="Proteomes" id="UP000230214">
    <property type="component" value="Unassembled WGS sequence"/>
</dbReference>
<feature type="domain" description="Radical SAM core" evidence="5">
    <location>
        <begin position="5"/>
        <end position="224"/>
    </location>
</feature>
<dbReference type="InterPro" id="IPR058240">
    <property type="entry name" value="rSAM_sf"/>
</dbReference>
<dbReference type="SFLD" id="SFLDG01067">
    <property type="entry name" value="SPASM/twitch_domain_containing"/>
    <property type="match status" value="1"/>
</dbReference>
<name>A0A2H0RA71_UNCKA</name>
<dbReference type="InterPro" id="IPR006638">
    <property type="entry name" value="Elp3/MiaA/NifB-like_rSAM"/>
</dbReference>